<evidence type="ECO:0000256" key="4">
    <source>
        <dbReference type="ARBA" id="ARBA00007096"/>
    </source>
</evidence>
<accession>A0A9P8MZU1</accession>
<dbReference type="Proteomes" id="UP000824596">
    <property type="component" value="Unassembled WGS sequence"/>
</dbReference>
<evidence type="ECO:0000256" key="10">
    <source>
        <dbReference type="SAM" id="MobiDB-lite"/>
    </source>
</evidence>
<dbReference type="PANTHER" id="PTHR18829:SF0">
    <property type="entry name" value="PROTEIN YAE1 HOMOLOG"/>
    <property type="match status" value="1"/>
</dbReference>
<comment type="function">
    <text evidence="1">The complex LTO1:YAE1 may function as a target specific adapter that probably recruits apo-RPLI1 to the cytosolic iron-sulfur protein assembly (CIA) complex machinery. May be required for biogenesis of the large ribosomal subunit and initiation of translation.</text>
</comment>
<keyword evidence="9" id="KW-0539">Nucleus</keyword>
<dbReference type="PANTHER" id="PTHR18829">
    <property type="entry name" value="PROTEIN YAE1 HOMOLOG"/>
    <property type="match status" value="1"/>
</dbReference>
<comment type="similarity">
    <text evidence="4">Belongs to the YAE1 family.</text>
</comment>
<dbReference type="GeneID" id="68353832"/>
<keyword evidence="13" id="KW-1185">Reference proteome</keyword>
<evidence type="ECO:0000259" key="11">
    <source>
        <dbReference type="Pfam" id="PF09811"/>
    </source>
</evidence>
<dbReference type="EMBL" id="JAIZPD010000004">
    <property type="protein sequence ID" value="KAH0964275.1"/>
    <property type="molecule type" value="Genomic_DNA"/>
</dbReference>
<gene>
    <name evidence="12" type="ORF">HRG_04703</name>
</gene>
<feature type="domain" description="Essential protein Yae1 N-terminal" evidence="11">
    <location>
        <begin position="66"/>
        <end position="104"/>
    </location>
</feature>
<sequence>MHFQPIEPSGEEAHPSDAADAAVPRDTPLTTDASLDDVFGSASPERQDASHPSDMRRLQSEHTTTGYREAIAVAKASTIQAGFDEGFSLGATIGLRAGRLLGMLEGISDAVGGRPDDEDAAAVAKLLAEARDELSTGRVFDPAYWATDGNWTFDVEPASNGEILFTDVADAHPLICKWSNVIGDQIKLWRIDEAILGADAGPRLDPLVDEAPGIAAPSTTAKKPLDW</sequence>
<reference evidence="12" key="1">
    <citation type="submission" date="2021-09" db="EMBL/GenBank/DDBJ databases">
        <title>A high-quality genome of the endoparasitic fungus Hirsutella rhossiliensis with a comparison of Hirsutella genomes reveals transposable elements contributing to genome size variation.</title>
        <authorList>
            <person name="Lin R."/>
            <person name="Jiao Y."/>
            <person name="Sun X."/>
            <person name="Ling J."/>
            <person name="Xie B."/>
            <person name="Cheng X."/>
        </authorList>
    </citation>
    <scope>NUCLEOTIDE SEQUENCE</scope>
    <source>
        <strain evidence="12">HR02</strain>
    </source>
</reference>
<dbReference type="InterPro" id="IPR038881">
    <property type="entry name" value="Yae1-like"/>
</dbReference>
<evidence type="ECO:0000256" key="7">
    <source>
        <dbReference type="ARBA" id="ARBA00018400"/>
    </source>
</evidence>
<dbReference type="AlphaFoldDB" id="A0A9P8MZU1"/>
<evidence type="ECO:0000313" key="12">
    <source>
        <dbReference type="EMBL" id="KAH0964275.1"/>
    </source>
</evidence>
<keyword evidence="8" id="KW-0963">Cytoplasm</keyword>
<evidence type="ECO:0000256" key="9">
    <source>
        <dbReference type="ARBA" id="ARBA00023242"/>
    </source>
</evidence>
<comment type="subcellular location">
    <subcellularLocation>
        <location evidence="3">Cytoplasm</location>
    </subcellularLocation>
    <subcellularLocation>
        <location evidence="2">Nucleus</location>
    </subcellularLocation>
</comment>
<feature type="compositionally biased region" description="Basic and acidic residues" evidence="10">
    <location>
        <begin position="45"/>
        <end position="60"/>
    </location>
</feature>
<evidence type="ECO:0000256" key="8">
    <source>
        <dbReference type="ARBA" id="ARBA00022490"/>
    </source>
</evidence>
<comment type="subunit">
    <text evidence="5">May form a complex with LTO1.</text>
</comment>
<dbReference type="RefSeq" id="XP_044721788.1">
    <property type="nucleotide sequence ID" value="XM_044863174.1"/>
</dbReference>
<evidence type="ECO:0000256" key="6">
    <source>
        <dbReference type="ARBA" id="ARBA00017286"/>
    </source>
</evidence>
<dbReference type="Pfam" id="PF09811">
    <property type="entry name" value="Yae1_N"/>
    <property type="match status" value="1"/>
</dbReference>
<feature type="region of interest" description="Disordered" evidence="10">
    <location>
        <begin position="1"/>
        <end position="62"/>
    </location>
</feature>
<dbReference type="GO" id="GO:0005634">
    <property type="term" value="C:nucleus"/>
    <property type="evidence" value="ECO:0007669"/>
    <property type="project" value="UniProtKB-SubCell"/>
</dbReference>
<name>A0A9P8MZU1_9HYPO</name>
<dbReference type="GO" id="GO:0005737">
    <property type="term" value="C:cytoplasm"/>
    <property type="evidence" value="ECO:0007669"/>
    <property type="project" value="UniProtKB-SubCell"/>
</dbReference>
<proteinExistence type="inferred from homology"/>
<evidence type="ECO:0000256" key="1">
    <source>
        <dbReference type="ARBA" id="ARBA00003836"/>
    </source>
</evidence>
<evidence type="ECO:0000256" key="2">
    <source>
        <dbReference type="ARBA" id="ARBA00004123"/>
    </source>
</evidence>
<evidence type="ECO:0000256" key="3">
    <source>
        <dbReference type="ARBA" id="ARBA00004496"/>
    </source>
</evidence>
<dbReference type="InterPro" id="IPR019191">
    <property type="entry name" value="Essential_protein_Yae1_N"/>
</dbReference>
<comment type="caution">
    <text evidence="12">The sequence shown here is derived from an EMBL/GenBank/DDBJ whole genome shotgun (WGS) entry which is preliminary data.</text>
</comment>
<evidence type="ECO:0000313" key="13">
    <source>
        <dbReference type="Proteomes" id="UP000824596"/>
    </source>
</evidence>
<protein>
    <recommendedName>
        <fullName evidence="7">Protein YAE1</fullName>
    </recommendedName>
    <alternativeName>
        <fullName evidence="6">Protein yae1</fullName>
    </alternativeName>
</protein>
<evidence type="ECO:0000256" key="5">
    <source>
        <dbReference type="ARBA" id="ARBA00011427"/>
    </source>
</evidence>
<organism evidence="12 13">
    <name type="scientific">Hirsutella rhossiliensis</name>
    <dbReference type="NCBI Taxonomy" id="111463"/>
    <lineage>
        <taxon>Eukaryota</taxon>
        <taxon>Fungi</taxon>
        <taxon>Dikarya</taxon>
        <taxon>Ascomycota</taxon>
        <taxon>Pezizomycotina</taxon>
        <taxon>Sordariomycetes</taxon>
        <taxon>Hypocreomycetidae</taxon>
        <taxon>Hypocreales</taxon>
        <taxon>Ophiocordycipitaceae</taxon>
        <taxon>Hirsutella</taxon>
    </lineage>
</organism>
<dbReference type="OrthoDB" id="20086at2759"/>